<evidence type="ECO:0000313" key="2">
    <source>
        <dbReference type="Proteomes" id="UP000187735"/>
    </source>
</evidence>
<organism evidence="1 2">
    <name type="scientific">Fuerstiella marisgermanici</name>
    <dbReference type="NCBI Taxonomy" id="1891926"/>
    <lineage>
        <taxon>Bacteria</taxon>
        <taxon>Pseudomonadati</taxon>
        <taxon>Planctomycetota</taxon>
        <taxon>Planctomycetia</taxon>
        <taxon>Planctomycetales</taxon>
        <taxon>Planctomycetaceae</taxon>
        <taxon>Fuerstiella</taxon>
    </lineage>
</organism>
<reference evidence="1 2" key="1">
    <citation type="journal article" date="2016" name="Front. Microbiol.">
        <title>Fuerstia marisgermanicae gen. nov., sp. nov., an Unusual Member of the Phylum Planctomycetes from the German Wadden Sea.</title>
        <authorList>
            <person name="Kohn T."/>
            <person name="Heuer A."/>
            <person name="Jogler M."/>
            <person name="Vollmers J."/>
            <person name="Boedeker C."/>
            <person name="Bunk B."/>
            <person name="Rast P."/>
            <person name="Borchert D."/>
            <person name="Glockner I."/>
            <person name="Freese H.M."/>
            <person name="Klenk H.P."/>
            <person name="Overmann J."/>
            <person name="Kaster A.K."/>
            <person name="Rohde M."/>
            <person name="Wiegand S."/>
            <person name="Jogler C."/>
        </authorList>
    </citation>
    <scope>NUCLEOTIDE SEQUENCE [LARGE SCALE GENOMIC DNA]</scope>
    <source>
        <strain evidence="1 2">NH11</strain>
    </source>
</reference>
<gene>
    <name evidence="1" type="ORF">Fuma_06689</name>
</gene>
<proteinExistence type="predicted"/>
<dbReference type="EMBL" id="CP017641">
    <property type="protein sequence ID" value="APZ97011.1"/>
    <property type="molecule type" value="Genomic_DNA"/>
</dbReference>
<dbReference type="KEGG" id="fmr:Fuma_06689"/>
<dbReference type="AlphaFoldDB" id="A0A1P8WSI8"/>
<keyword evidence="2" id="KW-1185">Reference proteome</keyword>
<dbReference type="Proteomes" id="UP000187735">
    <property type="component" value="Chromosome"/>
</dbReference>
<accession>A0A1P8WSI8</accession>
<protein>
    <submittedName>
        <fullName evidence="1">Uncharacterized protein</fullName>
    </submittedName>
</protein>
<sequence>MEIFSDSSDSSLSEPDDVSRSAFVFVFELSPAKAAIARLHEPTIEPVDHIAFADLDNLRGVSWFEATYVRDVNFDSQGATSAAERRIVEKFAANLELLEAAATKQTVPVISVAEFAAYTKRRLAEGRGFPTRWVKDANHIQPPDCLLTGEGLRMVEQR</sequence>
<evidence type="ECO:0000313" key="1">
    <source>
        <dbReference type="EMBL" id="APZ97011.1"/>
    </source>
</evidence>
<name>A0A1P8WSI8_9PLAN</name>